<feature type="domain" description="PseI/NeuA/B-like" evidence="1">
    <location>
        <begin position="42"/>
        <end position="258"/>
    </location>
</feature>
<feature type="domain" description="Cupin type-2" evidence="2">
    <location>
        <begin position="401"/>
        <end position="459"/>
    </location>
</feature>
<dbReference type="InterPro" id="IPR011051">
    <property type="entry name" value="RmlC_Cupin_sf"/>
</dbReference>
<dbReference type="PANTHER" id="PTHR42966:SF1">
    <property type="entry name" value="SIALIC ACID SYNTHASE"/>
    <property type="match status" value="1"/>
</dbReference>
<dbReference type="InterPro" id="IPR013096">
    <property type="entry name" value="Cupin_2"/>
</dbReference>
<dbReference type="GO" id="GO:0016051">
    <property type="term" value="P:carbohydrate biosynthetic process"/>
    <property type="evidence" value="ECO:0007669"/>
    <property type="project" value="InterPro"/>
</dbReference>
<sequence>MPERLFVFELANNHMGDVAHGLRVIDEIAGATQGFPFSFAFKLQYRDLDTFIHPDFADRMDIKYIKRFSETRLDRDQTRRLVARIKSHGFLTMCTPFDETSVDRIVEDGFDILKIASCSFTDWPLLEKIGATDLPIIGSTAGIRLNDLDNVVAFMRHREKAFSLMACVAQYPTPRADLQLNQIDVLKARYADLRVGYSTHEDPSETLPVAMAIAKGASIFEKHVGVPTEKYALNTYSADPAQVRVWLETARQAFVMAGVEGERIEPSAGELKALAGLRRGVFVKRAVKAGERLRDVDVFFAIPTETASITANDWSKYNQFQATQDIPAKAAVTSENTELRQVRAKVRSIVDRVKALLDQSRGVVPGEAELEISHHYGIERFDEFGITMVTVVNRNYCKKLIVVLPGQKHPEQYHEKKEETFHVLHGVLQLELDGVKRVCGPGSVITITPGMRHAFQSETGAVFEEISSTHFVNDSFYTDPAIGQNAERKTLLRHWID</sequence>
<dbReference type="SUPFAM" id="SSF51182">
    <property type="entry name" value="RmlC-like cupins"/>
    <property type="match status" value="1"/>
</dbReference>
<evidence type="ECO:0000313" key="3">
    <source>
        <dbReference type="EMBL" id="PPQ27690.1"/>
    </source>
</evidence>
<gene>
    <name evidence="3" type="ORF">CCR94_19360</name>
</gene>
<evidence type="ECO:0000313" key="4">
    <source>
        <dbReference type="Proteomes" id="UP000239089"/>
    </source>
</evidence>
<organism evidence="3 4">
    <name type="scientific">Rhodoblastus sphagnicola</name>
    <dbReference type="NCBI Taxonomy" id="333368"/>
    <lineage>
        <taxon>Bacteria</taxon>
        <taxon>Pseudomonadati</taxon>
        <taxon>Pseudomonadota</taxon>
        <taxon>Alphaproteobacteria</taxon>
        <taxon>Hyphomicrobiales</taxon>
        <taxon>Rhodoblastaceae</taxon>
        <taxon>Rhodoblastus</taxon>
    </lineage>
</organism>
<dbReference type="AlphaFoldDB" id="A0A2S6MZB7"/>
<keyword evidence="3" id="KW-0946">Virion</keyword>
<dbReference type="Pfam" id="PF03102">
    <property type="entry name" value="NeuB"/>
    <property type="match status" value="1"/>
</dbReference>
<evidence type="ECO:0000259" key="1">
    <source>
        <dbReference type="Pfam" id="PF03102"/>
    </source>
</evidence>
<evidence type="ECO:0000259" key="2">
    <source>
        <dbReference type="Pfam" id="PF07883"/>
    </source>
</evidence>
<dbReference type="EMBL" id="NHSJ01000121">
    <property type="protein sequence ID" value="PPQ27690.1"/>
    <property type="molecule type" value="Genomic_DNA"/>
</dbReference>
<comment type="caution">
    <text evidence="3">The sequence shown here is derived from an EMBL/GenBank/DDBJ whole genome shotgun (WGS) entry which is preliminary data.</text>
</comment>
<dbReference type="InterPro" id="IPR013132">
    <property type="entry name" value="PseI/NeuA/B-like_N"/>
</dbReference>
<dbReference type="Proteomes" id="UP000239089">
    <property type="component" value="Unassembled WGS sequence"/>
</dbReference>
<keyword evidence="4" id="KW-1185">Reference proteome</keyword>
<reference evidence="3 4" key="1">
    <citation type="journal article" date="2018" name="Arch. Microbiol.">
        <title>New insights into the metabolic potential of the phototrophic purple bacterium Rhodopila globiformis DSM 161(T) from its draft genome sequence and evidence for a vanadium-dependent nitrogenase.</title>
        <authorList>
            <person name="Imhoff J.F."/>
            <person name="Rahn T."/>
            <person name="Kunzel S."/>
            <person name="Neulinger S.C."/>
        </authorList>
    </citation>
    <scope>NUCLEOTIDE SEQUENCE [LARGE SCALE GENOMIC DNA]</scope>
    <source>
        <strain evidence="3 4">DSM 16996</strain>
    </source>
</reference>
<dbReference type="Pfam" id="PF07883">
    <property type="entry name" value="Cupin_2"/>
    <property type="match status" value="1"/>
</dbReference>
<proteinExistence type="predicted"/>
<dbReference type="OrthoDB" id="9781701at2"/>
<accession>A0A2S6MZB7</accession>
<dbReference type="InterPro" id="IPR051690">
    <property type="entry name" value="PseI-like"/>
</dbReference>
<protein>
    <submittedName>
        <fullName evidence="3">Spore coat protein</fullName>
    </submittedName>
</protein>
<dbReference type="InterPro" id="IPR014710">
    <property type="entry name" value="RmlC-like_jellyroll"/>
</dbReference>
<dbReference type="Gene3D" id="3.90.1210.10">
    <property type="entry name" value="Antifreeze-like/N-acetylneuraminic acid synthase C-terminal domain"/>
    <property type="match status" value="1"/>
</dbReference>
<dbReference type="PANTHER" id="PTHR42966">
    <property type="entry name" value="N-ACETYLNEURAMINATE SYNTHASE"/>
    <property type="match status" value="1"/>
</dbReference>
<dbReference type="Gene3D" id="2.60.120.10">
    <property type="entry name" value="Jelly Rolls"/>
    <property type="match status" value="1"/>
</dbReference>
<name>A0A2S6MZB7_9HYPH</name>
<keyword evidence="3" id="KW-0167">Capsid protein</keyword>
<dbReference type="GO" id="GO:0047444">
    <property type="term" value="F:N-acylneuraminate-9-phosphate synthase activity"/>
    <property type="evidence" value="ECO:0007669"/>
    <property type="project" value="TreeGrafter"/>
</dbReference>
<dbReference type="InterPro" id="IPR013785">
    <property type="entry name" value="Aldolase_TIM"/>
</dbReference>
<dbReference type="SUPFAM" id="SSF51569">
    <property type="entry name" value="Aldolase"/>
    <property type="match status" value="1"/>
</dbReference>
<dbReference type="Gene3D" id="3.20.20.70">
    <property type="entry name" value="Aldolase class I"/>
    <property type="match status" value="1"/>
</dbReference>